<comment type="function">
    <text evidence="8">Part of the Tol-Pal system, which plays a role in outer membrane invagination during cell division and is important for maintaining outer membrane integrity.</text>
</comment>
<dbReference type="EMBL" id="CAWVOK010000029">
    <property type="protein sequence ID" value="CAK8163421.1"/>
    <property type="molecule type" value="Genomic_DNA"/>
</dbReference>
<dbReference type="PROSITE" id="PS51257">
    <property type="entry name" value="PROKAR_LIPOPROTEIN"/>
    <property type="match status" value="1"/>
</dbReference>
<dbReference type="PROSITE" id="PS51123">
    <property type="entry name" value="OMPA_2"/>
    <property type="match status" value="1"/>
</dbReference>
<dbReference type="CDD" id="cd07185">
    <property type="entry name" value="OmpA_C-like"/>
    <property type="match status" value="1"/>
</dbReference>
<dbReference type="InterPro" id="IPR036737">
    <property type="entry name" value="OmpA-like_sf"/>
</dbReference>
<evidence type="ECO:0000313" key="11">
    <source>
        <dbReference type="Proteomes" id="UP001314181"/>
    </source>
</evidence>
<dbReference type="InterPro" id="IPR050330">
    <property type="entry name" value="Bact_OuterMem_StrucFunc"/>
</dbReference>
<evidence type="ECO:0000256" key="4">
    <source>
        <dbReference type="ARBA" id="ARBA00023139"/>
    </source>
</evidence>
<dbReference type="PRINTS" id="PR01021">
    <property type="entry name" value="OMPADOMAIN"/>
</dbReference>
<dbReference type="HAMAP" id="MF_02204">
    <property type="entry name" value="Pal"/>
    <property type="match status" value="1"/>
</dbReference>
<feature type="domain" description="OmpA-like" evidence="9">
    <location>
        <begin position="61"/>
        <end position="175"/>
    </location>
</feature>
<name>A0ABP0EYH7_9RICK</name>
<sequence>MKKILLLSLTLCLILSGCPGKPLRGKNTKHIKSDNYRSMYDDTHSHGKHKNPDAYIEKGSPEDFAITAGNRILFPHNSYQIKHEEQTILDHQIKWLSEYSEYEIILEGHCDERGTREYNIALGEKRANAIKNYMINAGIEQHRIKIASYGKDKPSVEGHNEEAWKLNRRVVINIS</sequence>
<comment type="similarity">
    <text evidence="8">Belongs to the Pal lipoprotein family.</text>
</comment>
<evidence type="ECO:0000256" key="1">
    <source>
        <dbReference type="ARBA" id="ARBA00022618"/>
    </source>
</evidence>
<keyword evidence="3 8" id="KW-0472">Membrane</keyword>
<comment type="subcellular location">
    <subcellularLocation>
        <location evidence="8">Cell outer membrane</location>
        <topology evidence="8">Lipid-anchor</topology>
    </subcellularLocation>
</comment>
<gene>
    <name evidence="8 10" type="primary">pal</name>
    <name evidence="10" type="ORF">CAXC1_30023</name>
</gene>
<keyword evidence="6 8" id="KW-0449">Lipoprotein</keyword>
<evidence type="ECO:0000256" key="6">
    <source>
        <dbReference type="ARBA" id="ARBA00023288"/>
    </source>
</evidence>
<evidence type="ECO:0000256" key="7">
    <source>
        <dbReference type="ARBA" id="ARBA00023306"/>
    </source>
</evidence>
<accession>A0ABP0EYH7</accession>
<dbReference type="PANTHER" id="PTHR30329">
    <property type="entry name" value="STATOR ELEMENT OF FLAGELLAR MOTOR COMPLEX"/>
    <property type="match status" value="1"/>
</dbReference>
<dbReference type="RefSeq" id="WP_338364615.1">
    <property type="nucleotide sequence ID" value="NZ_CAWVOK010000029.1"/>
</dbReference>
<comment type="caution">
    <text evidence="10">The sequence shown here is derived from an EMBL/GenBank/DDBJ whole genome shotgun (WGS) entry which is preliminary data.</text>
</comment>
<evidence type="ECO:0000256" key="5">
    <source>
        <dbReference type="ARBA" id="ARBA00023237"/>
    </source>
</evidence>
<organism evidence="10 11">
    <name type="scientific">Candidatus Xenohaliotis californiensis</name>
    <dbReference type="NCBI Taxonomy" id="84677"/>
    <lineage>
        <taxon>Bacteria</taxon>
        <taxon>Pseudomonadati</taxon>
        <taxon>Pseudomonadota</taxon>
        <taxon>Alphaproteobacteria</taxon>
        <taxon>Rickettsiales</taxon>
        <taxon>Anaplasmataceae</taxon>
        <taxon>Candidatus Xenohaliotis</taxon>
    </lineage>
</organism>
<dbReference type="InterPro" id="IPR014169">
    <property type="entry name" value="Pal_lipo_C"/>
</dbReference>
<keyword evidence="5 8" id="KW-0998">Cell outer membrane</keyword>
<keyword evidence="11" id="KW-1185">Reference proteome</keyword>
<comment type="subunit">
    <text evidence="8">The Tol-Pal system is composed of five core proteins: the inner membrane proteins TolA, TolQ and TolR, the periplasmic protein TolB and the outer membrane protein Pal. They form a network linking the inner and outer membranes and the peptidoglycan layer.</text>
</comment>
<dbReference type="SUPFAM" id="SSF103088">
    <property type="entry name" value="OmpA-like"/>
    <property type="match status" value="1"/>
</dbReference>
<keyword evidence="1 8" id="KW-0132">Cell division</keyword>
<dbReference type="InterPro" id="IPR006664">
    <property type="entry name" value="OMP_bac"/>
</dbReference>
<reference evidence="10 11" key="1">
    <citation type="submission" date="2024-01" db="EMBL/GenBank/DDBJ databases">
        <authorList>
            <person name="Kunselman E."/>
        </authorList>
    </citation>
    <scope>NUCLEOTIDE SEQUENCE [LARGE SCALE GENOMIC DNA]</scope>
    <source>
        <strain evidence="10">2 abalone samples</strain>
    </source>
</reference>
<protein>
    <recommendedName>
        <fullName evidence="8">Peptidoglycan-associated lipoprotein</fullName>
        <shortName evidence="8">PAL</shortName>
    </recommendedName>
</protein>
<proteinExistence type="inferred from homology"/>
<dbReference type="InterPro" id="IPR039001">
    <property type="entry name" value="Pal"/>
</dbReference>
<dbReference type="PANTHER" id="PTHR30329:SF21">
    <property type="entry name" value="LIPOPROTEIN YIAD-RELATED"/>
    <property type="match status" value="1"/>
</dbReference>
<evidence type="ECO:0000256" key="2">
    <source>
        <dbReference type="ARBA" id="ARBA00022729"/>
    </source>
</evidence>
<keyword evidence="7 8" id="KW-0131">Cell cycle</keyword>
<keyword evidence="2 8" id="KW-0732">Signal</keyword>
<dbReference type="Pfam" id="PF00691">
    <property type="entry name" value="OmpA"/>
    <property type="match status" value="1"/>
</dbReference>
<evidence type="ECO:0000313" key="10">
    <source>
        <dbReference type="EMBL" id="CAK8163421.1"/>
    </source>
</evidence>
<evidence type="ECO:0000259" key="9">
    <source>
        <dbReference type="PROSITE" id="PS51123"/>
    </source>
</evidence>
<evidence type="ECO:0000256" key="3">
    <source>
        <dbReference type="ARBA" id="ARBA00023136"/>
    </source>
</evidence>
<dbReference type="Proteomes" id="UP001314181">
    <property type="component" value="Unassembled WGS sequence"/>
</dbReference>
<dbReference type="InterPro" id="IPR006665">
    <property type="entry name" value="OmpA-like"/>
</dbReference>
<keyword evidence="4 8" id="KW-0564">Palmitate</keyword>
<dbReference type="Gene3D" id="3.30.1330.60">
    <property type="entry name" value="OmpA-like domain"/>
    <property type="match status" value="1"/>
</dbReference>
<dbReference type="NCBIfam" id="TIGR02802">
    <property type="entry name" value="Pal_lipo"/>
    <property type="match status" value="1"/>
</dbReference>
<evidence type="ECO:0000256" key="8">
    <source>
        <dbReference type="HAMAP-Rule" id="MF_02204"/>
    </source>
</evidence>